<sequence>MANFYGYSICLLVFHVLLCHRYVRGQTSTSVPQELQPCYRQSYTPVSRPPLTVPVLLELLRKIEINPNCTMNTRRLTTWLMHKVIIDGIVRATDRVVDERVGIPYAATLNKFHKYKVINDYLLDQSTTTISPLEFLSLDEFCFLHKLTSNSIYESEVGSVNCVDNSFSPMPSRSRLSDAVSSCPLKLGNIKTNWGSISVSHLIAGIATGLEPNQVTYQRILDSITSRSDSEKGSPSITTNRTSINHDVDNVLFATIVGDIAEVVLSQVTDQPVIGNRDYLNDTLIPRVFYLKTRQWDMMESEILAGIDGAVLGKTVQHLVNILESTRLSQIIDMYYSDRGIPYQFDFKVGKREKSLKYLIDNLNFTKEIYGATTLLRAIRAVYPVTLADDYVKQLSSAVGETYSTMSASISNSYDQIEYVNTTVQLMGDLEVIIILDDTFSPYENQRLLYTMSDSIHLSYYGSSIGIINGQTGGWITNITREYFEMFRNFENMDRQQSWPTTLSLTRSLETVAAYYQNRTNIDCNSTVIKPIGQAVIIFSREGRLTDNDASRGKLLIQSLKDRYPQTSMIYVSSDRNGFFKEVAVGDQDYLLNPTTDNVLTTVNGIIKKLSGIPAALIKFYCNPEDVRFEKYLTPGIEQTFEINKEYIKRGYVTTKFLNKGYGDLSICSFSSQTSKVNKSCQDVTVNNEISFKSSSLCTTESACDVQYSVTASNSQVICAEDDCRYPDQMDSQPVNRIQHLYWLTHWSTTAHFALSYMNLVSNAWYGIEADVFSTNDIRNFVRYTTVHDCELVKALIYTLMNRADVNSTIVAMLWHKIDIGHETFDIFDFFARLTFNRGLIHFTYNDEYYYVKYHDTFSGNEILAMIATLIKRQEVYSVLIANIWCECYYRLFYGSGTYGDT</sequence>
<dbReference type="AlphaFoldDB" id="A0A834ILD2"/>
<dbReference type="OrthoDB" id="10256829at2759"/>
<gene>
    <name evidence="2" type="ORF">GWI33_004061</name>
</gene>
<accession>A0A834ILD2</accession>
<keyword evidence="1" id="KW-0732">Signal</keyword>
<protein>
    <submittedName>
        <fullName evidence="2">Uncharacterized protein</fullName>
    </submittedName>
</protein>
<feature type="chain" id="PRO_5032671881" evidence="1">
    <location>
        <begin position="26"/>
        <end position="902"/>
    </location>
</feature>
<reference evidence="2" key="1">
    <citation type="submission" date="2020-08" db="EMBL/GenBank/DDBJ databases">
        <title>Genome sequencing and assembly of the red palm weevil Rhynchophorus ferrugineus.</title>
        <authorList>
            <person name="Dias G.B."/>
            <person name="Bergman C.M."/>
            <person name="Manee M."/>
        </authorList>
    </citation>
    <scope>NUCLEOTIDE SEQUENCE</scope>
    <source>
        <strain evidence="2">AA-2017</strain>
        <tissue evidence="2">Whole larva</tissue>
    </source>
</reference>
<proteinExistence type="predicted"/>
<dbReference type="Proteomes" id="UP000625711">
    <property type="component" value="Unassembled WGS sequence"/>
</dbReference>
<evidence type="ECO:0000313" key="3">
    <source>
        <dbReference type="Proteomes" id="UP000625711"/>
    </source>
</evidence>
<keyword evidence="3" id="KW-1185">Reference proteome</keyword>
<dbReference type="EMBL" id="JAACXV010000213">
    <property type="protein sequence ID" value="KAF7281944.1"/>
    <property type="molecule type" value="Genomic_DNA"/>
</dbReference>
<evidence type="ECO:0000256" key="1">
    <source>
        <dbReference type="SAM" id="SignalP"/>
    </source>
</evidence>
<name>A0A834ILD2_RHYFE</name>
<feature type="signal peptide" evidence="1">
    <location>
        <begin position="1"/>
        <end position="25"/>
    </location>
</feature>
<evidence type="ECO:0000313" key="2">
    <source>
        <dbReference type="EMBL" id="KAF7281944.1"/>
    </source>
</evidence>
<comment type="caution">
    <text evidence="2">The sequence shown here is derived from an EMBL/GenBank/DDBJ whole genome shotgun (WGS) entry which is preliminary data.</text>
</comment>
<organism evidence="2 3">
    <name type="scientific">Rhynchophorus ferrugineus</name>
    <name type="common">Red palm weevil</name>
    <name type="synonym">Curculio ferrugineus</name>
    <dbReference type="NCBI Taxonomy" id="354439"/>
    <lineage>
        <taxon>Eukaryota</taxon>
        <taxon>Metazoa</taxon>
        <taxon>Ecdysozoa</taxon>
        <taxon>Arthropoda</taxon>
        <taxon>Hexapoda</taxon>
        <taxon>Insecta</taxon>
        <taxon>Pterygota</taxon>
        <taxon>Neoptera</taxon>
        <taxon>Endopterygota</taxon>
        <taxon>Coleoptera</taxon>
        <taxon>Polyphaga</taxon>
        <taxon>Cucujiformia</taxon>
        <taxon>Curculionidae</taxon>
        <taxon>Dryophthorinae</taxon>
        <taxon>Rhynchophorus</taxon>
    </lineage>
</organism>